<evidence type="ECO:0000313" key="5">
    <source>
        <dbReference type="Proteomes" id="UP000324974"/>
    </source>
</evidence>
<dbReference type="AlphaFoldDB" id="A0A5C1ABM5"/>
<evidence type="ECO:0000313" key="4">
    <source>
        <dbReference type="EMBL" id="QEL16779.1"/>
    </source>
</evidence>
<feature type="repeat" description="TPR" evidence="3">
    <location>
        <begin position="172"/>
        <end position="205"/>
    </location>
</feature>
<dbReference type="KEGG" id="lrs:PX52LOC_03752"/>
<evidence type="ECO:0000256" key="3">
    <source>
        <dbReference type="PROSITE-ProRule" id="PRU00339"/>
    </source>
</evidence>
<reference evidence="5" key="1">
    <citation type="submission" date="2019-08" db="EMBL/GenBank/DDBJ databases">
        <title>Limnoglobus roseus gen. nov., sp. nov., a novel freshwater planctomycete with a giant genome from the family Gemmataceae.</title>
        <authorList>
            <person name="Kulichevskaya I.S."/>
            <person name="Naumoff D.G."/>
            <person name="Miroshnikov K."/>
            <person name="Ivanova A."/>
            <person name="Philippov D.A."/>
            <person name="Hakobyan A."/>
            <person name="Rijpstra I.C."/>
            <person name="Sinninghe Damste J.S."/>
            <person name="Liesack W."/>
            <person name="Dedysh S.N."/>
        </authorList>
    </citation>
    <scope>NUCLEOTIDE SEQUENCE [LARGE SCALE GENOMIC DNA]</scope>
    <source>
        <strain evidence="5">PX52</strain>
    </source>
</reference>
<feature type="repeat" description="TPR" evidence="3">
    <location>
        <begin position="138"/>
        <end position="171"/>
    </location>
</feature>
<feature type="repeat" description="TPR" evidence="3">
    <location>
        <begin position="104"/>
        <end position="137"/>
    </location>
</feature>
<sequence length="374" mass="41912">MPVYDEKREKEVGKWSLGFAGVLKQDGDWVYVKTNEFPGEQLGWVKQQSVMTANDSIGFYNSQVQQKPDMVWLQCNRGIARRLRGEYEAAVKDLSAAMRHTKAAFVAYNRGNAYLDDGQHIPAIDDFTRAIRLEPKYVSAYYNRAFAYFETKEFDKAIADFTAVGRLDPKDAGVPFNLGNIYSAKGEADKAVESYTEAVRLDPEFAQAYYNRGLLYGKRKDFAKAIADYSAAVKVEPVFGVAYTDRALAFAATGEYAKAAADHKLAVKHSPKDFRCFHNYAWFLATCPNADHRDGKLAVELAKEAIVLTKERDPSCYSGLGVAYAECGEFEKAIESEKAALENKAYAANHGESGREFIKLYEQKKPVRMPAPKH</sequence>
<organism evidence="4 5">
    <name type="scientific">Limnoglobus roseus</name>
    <dbReference type="NCBI Taxonomy" id="2598579"/>
    <lineage>
        <taxon>Bacteria</taxon>
        <taxon>Pseudomonadati</taxon>
        <taxon>Planctomycetota</taxon>
        <taxon>Planctomycetia</taxon>
        <taxon>Gemmatales</taxon>
        <taxon>Gemmataceae</taxon>
        <taxon>Limnoglobus</taxon>
    </lineage>
</organism>
<dbReference type="Proteomes" id="UP000324974">
    <property type="component" value="Chromosome"/>
</dbReference>
<dbReference type="EMBL" id="CP042425">
    <property type="protein sequence ID" value="QEL16779.1"/>
    <property type="molecule type" value="Genomic_DNA"/>
</dbReference>
<accession>A0A5C1ABM5</accession>
<keyword evidence="2 3" id="KW-0802">TPR repeat</keyword>
<keyword evidence="1" id="KW-0677">Repeat</keyword>
<dbReference type="InterPro" id="IPR011990">
    <property type="entry name" value="TPR-like_helical_dom_sf"/>
</dbReference>
<dbReference type="InterPro" id="IPR050498">
    <property type="entry name" value="Ycf3"/>
</dbReference>
<feature type="repeat" description="TPR" evidence="3">
    <location>
        <begin position="206"/>
        <end position="239"/>
    </location>
</feature>
<dbReference type="Pfam" id="PF13414">
    <property type="entry name" value="TPR_11"/>
    <property type="match status" value="2"/>
</dbReference>
<keyword evidence="5" id="KW-1185">Reference proteome</keyword>
<protein>
    <submittedName>
        <fullName evidence="4">TPR repeat-containing protein</fullName>
    </submittedName>
</protein>
<dbReference type="InterPro" id="IPR019734">
    <property type="entry name" value="TPR_rpt"/>
</dbReference>
<gene>
    <name evidence="4" type="ORF">PX52LOC_03752</name>
</gene>
<dbReference type="Gene3D" id="1.25.40.10">
    <property type="entry name" value="Tetratricopeptide repeat domain"/>
    <property type="match status" value="3"/>
</dbReference>
<name>A0A5C1ABM5_9BACT</name>
<dbReference type="GO" id="GO:0009279">
    <property type="term" value="C:cell outer membrane"/>
    <property type="evidence" value="ECO:0007669"/>
    <property type="project" value="TreeGrafter"/>
</dbReference>
<dbReference type="GO" id="GO:0046813">
    <property type="term" value="P:receptor-mediated virion attachment to host cell"/>
    <property type="evidence" value="ECO:0007669"/>
    <property type="project" value="TreeGrafter"/>
</dbReference>
<proteinExistence type="predicted"/>
<dbReference type="PANTHER" id="PTHR44858:SF1">
    <property type="entry name" value="UDP-N-ACETYLGLUCOSAMINE--PEPTIDE N-ACETYLGLUCOSAMINYLTRANSFERASE SPINDLY-RELATED"/>
    <property type="match status" value="1"/>
</dbReference>
<dbReference type="PROSITE" id="PS50293">
    <property type="entry name" value="TPR_REGION"/>
    <property type="match status" value="2"/>
</dbReference>
<dbReference type="SMART" id="SM00028">
    <property type="entry name" value="TPR"/>
    <property type="match status" value="7"/>
</dbReference>
<dbReference type="PANTHER" id="PTHR44858">
    <property type="entry name" value="TETRATRICOPEPTIDE REPEAT PROTEIN 6"/>
    <property type="match status" value="1"/>
</dbReference>
<dbReference type="SUPFAM" id="SSF48452">
    <property type="entry name" value="TPR-like"/>
    <property type="match status" value="2"/>
</dbReference>
<evidence type="ECO:0000256" key="1">
    <source>
        <dbReference type="ARBA" id="ARBA00022737"/>
    </source>
</evidence>
<evidence type="ECO:0000256" key="2">
    <source>
        <dbReference type="ARBA" id="ARBA00022803"/>
    </source>
</evidence>
<dbReference type="PROSITE" id="PS50005">
    <property type="entry name" value="TPR"/>
    <property type="match status" value="4"/>
</dbReference>